<gene>
    <name evidence="8" type="primary">nadE</name>
    <name evidence="13" type="ORF">GCM10009831_21740</name>
</gene>
<feature type="binding site" evidence="8">
    <location>
        <position position="179"/>
    </location>
    <ligand>
        <name>deamido-NAD(+)</name>
        <dbReference type="ChEBI" id="CHEBI:58437"/>
        <note>ligand shared between two neighboring subunits</note>
    </ligand>
</feature>
<protein>
    <recommendedName>
        <fullName evidence="8 10">NH(3)-dependent NAD(+) synthetase</fullName>
        <ecNumber evidence="8 10">6.3.1.5</ecNumber>
    </recommendedName>
</protein>
<dbReference type="Pfam" id="PF00857">
    <property type="entry name" value="Isochorismatase"/>
    <property type="match status" value="1"/>
</dbReference>
<evidence type="ECO:0000259" key="12">
    <source>
        <dbReference type="Pfam" id="PF02540"/>
    </source>
</evidence>
<evidence type="ECO:0000256" key="9">
    <source>
        <dbReference type="RuleBase" id="RU003811"/>
    </source>
</evidence>
<dbReference type="NCBIfam" id="NF001979">
    <property type="entry name" value="PRK00768.1"/>
    <property type="match status" value="1"/>
</dbReference>
<evidence type="ECO:0000313" key="14">
    <source>
        <dbReference type="Proteomes" id="UP001500383"/>
    </source>
</evidence>
<proteinExistence type="inferred from homology"/>
<dbReference type="Gene3D" id="3.40.50.620">
    <property type="entry name" value="HUPs"/>
    <property type="match status" value="1"/>
</dbReference>
<evidence type="ECO:0000256" key="3">
    <source>
        <dbReference type="ARBA" id="ARBA00022723"/>
    </source>
</evidence>
<keyword evidence="14" id="KW-1185">Reference proteome</keyword>
<feature type="domain" description="NAD/GMP synthase" evidence="12">
    <location>
        <begin position="24"/>
        <end position="264"/>
    </location>
</feature>
<dbReference type="InterPro" id="IPR022926">
    <property type="entry name" value="NH(3)-dep_NAD(+)_synth"/>
</dbReference>
<feature type="binding site" description="in other chain" evidence="8">
    <location>
        <begin position="259"/>
        <end position="260"/>
    </location>
    <ligand>
        <name>deamido-NAD(+)</name>
        <dbReference type="ChEBI" id="CHEBI:58437"/>
        <note>ligand shared between two neighboring subunits</note>
    </ligand>
</feature>
<dbReference type="Proteomes" id="UP001500383">
    <property type="component" value="Unassembled WGS sequence"/>
</dbReference>
<feature type="binding site" evidence="8">
    <location>
        <position position="210"/>
    </location>
    <ligand>
        <name>ATP</name>
        <dbReference type="ChEBI" id="CHEBI:30616"/>
    </ligand>
</feature>
<dbReference type="Pfam" id="PF02540">
    <property type="entry name" value="NAD_synthase"/>
    <property type="match status" value="1"/>
</dbReference>
<dbReference type="InterPro" id="IPR022310">
    <property type="entry name" value="NAD/GMP_synthase"/>
</dbReference>
<sequence>MRATQRQIIDALGVRPRIDPAEEVERRVRFLADYLGASGAKGFVLGISGGVDSSLAGRLAQLAVERVRADGGEAVFVGMRLPYRVQHDEHDAVAAVEFVGADETLTVNVAPGVDGLDGEIRQAAGEELTDFTKGNTKARHRMVAQYAVAGDRGLLVIGADHAAENVTGFFTKFGDGAADLLPLSGLDKRQVRELLRHLQAPRQLWDKVPTADLLDEAEGQTDEEELGISYDHIDDYLEGREVPEDAARLIEEAWHRNRHKRTTPVEVADTWWRPAGRIGDQAGEQAGRRTALVVIDMQNSYFEFPELAAVRDELVGSVNELIRAAHEADRPVVLVRTEHAEDRSTWTLNMLEDDQGFAFPGTEQARFLDGLATGDHVEVVKTRDSAFFRTDLRAELDRLGVGHLLVCGVSTHSCVAQTAIDGFAENLHVAVARGAISSDNPPLSEALLEFLQDQMRQPLLDRAQSLELLRTGRWPD</sequence>
<dbReference type="InterPro" id="IPR036380">
    <property type="entry name" value="Isochorismatase-like_sf"/>
</dbReference>
<dbReference type="InterPro" id="IPR000868">
    <property type="entry name" value="Isochorismatase-like_dom"/>
</dbReference>
<comment type="caution">
    <text evidence="8">Lacks conserved residue(s) required for the propagation of feature annotation.</text>
</comment>
<evidence type="ECO:0000256" key="5">
    <source>
        <dbReference type="ARBA" id="ARBA00022840"/>
    </source>
</evidence>
<keyword evidence="5 8" id="KW-0067">ATP-binding</keyword>
<feature type="binding site" description="in other chain" evidence="8">
    <location>
        <position position="139"/>
    </location>
    <ligand>
        <name>deamido-NAD(+)</name>
        <dbReference type="ChEBI" id="CHEBI:58437"/>
        <note>ligand shared between two neighboring subunits</note>
    </ligand>
</feature>
<dbReference type="SUPFAM" id="SSF52402">
    <property type="entry name" value="Adenine nucleotide alpha hydrolases-like"/>
    <property type="match status" value="1"/>
</dbReference>
<feature type="domain" description="Isochorismatase-like" evidence="11">
    <location>
        <begin position="290"/>
        <end position="455"/>
    </location>
</feature>
<evidence type="ECO:0000259" key="11">
    <source>
        <dbReference type="Pfam" id="PF00857"/>
    </source>
</evidence>
<feature type="binding site" evidence="8">
    <location>
        <position position="52"/>
    </location>
    <ligand>
        <name>Mg(2+)</name>
        <dbReference type="ChEBI" id="CHEBI:18420"/>
    </ligand>
</feature>
<evidence type="ECO:0000256" key="2">
    <source>
        <dbReference type="ARBA" id="ARBA00022598"/>
    </source>
</evidence>
<dbReference type="SUPFAM" id="SSF52499">
    <property type="entry name" value="Isochorismatase-like hydrolases"/>
    <property type="match status" value="1"/>
</dbReference>
<dbReference type="CDD" id="cd00553">
    <property type="entry name" value="NAD_synthase"/>
    <property type="match status" value="1"/>
</dbReference>
<evidence type="ECO:0000256" key="7">
    <source>
        <dbReference type="ARBA" id="ARBA00023027"/>
    </source>
</evidence>
<dbReference type="EMBL" id="BAAAQG010000010">
    <property type="protein sequence ID" value="GAA1711732.1"/>
    <property type="molecule type" value="Genomic_DNA"/>
</dbReference>
<organism evidence="13 14">
    <name type="scientific">Dietzia cercidiphylli</name>
    <dbReference type="NCBI Taxonomy" id="498199"/>
    <lineage>
        <taxon>Bacteria</taxon>
        <taxon>Bacillati</taxon>
        <taxon>Actinomycetota</taxon>
        <taxon>Actinomycetes</taxon>
        <taxon>Mycobacteriales</taxon>
        <taxon>Dietziaceae</taxon>
        <taxon>Dietzia</taxon>
    </lineage>
</organism>
<comment type="caution">
    <text evidence="13">The sequence shown here is derived from an EMBL/GenBank/DDBJ whole genome shotgun (WGS) entry which is preliminary data.</text>
</comment>
<evidence type="ECO:0000256" key="10">
    <source>
        <dbReference type="RuleBase" id="RU003812"/>
    </source>
</evidence>
<evidence type="ECO:0000256" key="4">
    <source>
        <dbReference type="ARBA" id="ARBA00022741"/>
    </source>
</evidence>
<comment type="catalytic activity">
    <reaction evidence="8 10">
        <text>deamido-NAD(+) + NH4(+) + ATP = AMP + diphosphate + NAD(+) + H(+)</text>
        <dbReference type="Rhea" id="RHEA:21188"/>
        <dbReference type="ChEBI" id="CHEBI:15378"/>
        <dbReference type="ChEBI" id="CHEBI:28938"/>
        <dbReference type="ChEBI" id="CHEBI:30616"/>
        <dbReference type="ChEBI" id="CHEBI:33019"/>
        <dbReference type="ChEBI" id="CHEBI:57540"/>
        <dbReference type="ChEBI" id="CHEBI:58437"/>
        <dbReference type="ChEBI" id="CHEBI:456215"/>
        <dbReference type="EC" id="6.3.1.5"/>
    </reaction>
</comment>
<keyword evidence="3 8" id="KW-0479">Metal-binding</keyword>
<comment type="function">
    <text evidence="8">Catalyzes the ATP-dependent amidation of deamido-NAD to form NAD. Uses ammonia as a nitrogen source.</text>
</comment>
<evidence type="ECO:0000256" key="1">
    <source>
        <dbReference type="ARBA" id="ARBA00005859"/>
    </source>
</evidence>
<dbReference type="EC" id="6.3.1.5" evidence="8 10"/>
<dbReference type="CDD" id="cd00431">
    <property type="entry name" value="cysteine_hydrolases"/>
    <property type="match status" value="1"/>
</dbReference>
<comment type="similarity">
    <text evidence="1 8 9">Belongs to the NAD synthetase family.</text>
</comment>
<dbReference type="HAMAP" id="MF_00193">
    <property type="entry name" value="NadE_ammonia_dep"/>
    <property type="match status" value="1"/>
</dbReference>
<name>A0ABN2IUF4_9ACTN</name>
<evidence type="ECO:0000256" key="6">
    <source>
        <dbReference type="ARBA" id="ARBA00022842"/>
    </source>
</evidence>
<dbReference type="PANTHER" id="PTHR23090:SF7">
    <property type="entry name" value="NH(3)-DEPENDENT NAD(+) SYNTHETASE"/>
    <property type="match status" value="1"/>
</dbReference>
<accession>A0ABN2IUF4</accession>
<keyword evidence="2 8" id="KW-0436">Ligase</keyword>
<feature type="binding site" description="in other chain" evidence="8">
    <location>
        <position position="172"/>
    </location>
    <ligand>
        <name>deamido-NAD(+)</name>
        <dbReference type="ChEBI" id="CHEBI:58437"/>
        <note>ligand shared between two neighboring subunits</note>
    </ligand>
</feature>
<dbReference type="Gene3D" id="3.40.50.850">
    <property type="entry name" value="Isochorismatase-like"/>
    <property type="match status" value="1"/>
</dbReference>
<feature type="binding site" evidence="8">
    <location>
        <position position="188"/>
    </location>
    <ligand>
        <name>ATP</name>
        <dbReference type="ChEBI" id="CHEBI:30616"/>
    </ligand>
</feature>
<dbReference type="PANTHER" id="PTHR23090">
    <property type="entry name" value="NH 3 /GLUTAMINE-DEPENDENT NAD + SYNTHETASE"/>
    <property type="match status" value="1"/>
</dbReference>
<feature type="binding site" evidence="8">
    <location>
        <begin position="46"/>
        <end position="53"/>
    </location>
    <ligand>
        <name>ATP</name>
        <dbReference type="ChEBI" id="CHEBI:30616"/>
    </ligand>
</feature>
<keyword evidence="6 8" id="KW-0460">Magnesium</keyword>
<comment type="subunit">
    <text evidence="8">Homodimer.</text>
</comment>
<dbReference type="InterPro" id="IPR003694">
    <property type="entry name" value="NAD_synthase"/>
</dbReference>
<feature type="binding site" evidence="8">
    <location>
        <position position="164"/>
    </location>
    <ligand>
        <name>Mg(2+)</name>
        <dbReference type="ChEBI" id="CHEBI:18420"/>
    </ligand>
</feature>
<reference evidence="13 14" key="1">
    <citation type="journal article" date="2019" name="Int. J. Syst. Evol. Microbiol.">
        <title>The Global Catalogue of Microorganisms (GCM) 10K type strain sequencing project: providing services to taxonomists for standard genome sequencing and annotation.</title>
        <authorList>
            <consortium name="The Broad Institute Genomics Platform"/>
            <consortium name="The Broad Institute Genome Sequencing Center for Infectious Disease"/>
            <person name="Wu L."/>
            <person name="Ma J."/>
        </authorList>
    </citation>
    <scope>NUCLEOTIDE SEQUENCE [LARGE SCALE GENOMIC DNA]</scope>
    <source>
        <strain evidence="13 14">JCM 16002</strain>
    </source>
</reference>
<keyword evidence="7 8" id="KW-0520">NAD</keyword>
<dbReference type="NCBIfam" id="TIGR00552">
    <property type="entry name" value="nadE"/>
    <property type="match status" value="1"/>
</dbReference>
<keyword evidence="4 8" id="KW-0547">Nucleotide-binding</keyword>
<evidence type="ECO:0000313" key="13">
    <source>
        <dbReference type="EMBL" id="GAA1711732.1"/>
    </source>
</evidence>
<evidence type="ECO:0000256" key="8">
    <source>
        <dbReference type="HAMAP-Rule" id="MF_00193"/>
    </source>
</evidence>
<dbReference type="InterPro" id="IPR014729">
    <property type="entry name" value="Rossmann-like_a/b/a_fold"/>
</dbReference>
<comment type="pathway">
    <text evidence="8">Cofactor biosynthesis; NAD(+) biosynthesis; NAD(+) from deamido-NAD(+) (ammonia route): step 1/1.</text>
</comment>